<name>A0AAV5IMP4_9ROSI</name>
<reference evidence="2 3" key="1">
    <citation type="journal article" date="2021" name="Commun. Biol.">
        <title>The genome of Shorea leprosula (Dipterocarpaceae) highlights the ecological relevance of drought in aseasonal tropical rainforests.</title>
        <authorList>
            <person name="Ng K.K.S."/>
            <person name="Kobayashi M.J."/>
            <person name="Fawcett J.A."/>
            <person name="Hatakeyama M."/>
            <person name="Paape T."/>
            <person name="Ng C.H."/>
            <person name="Ang C.C."/>
            <person name="Tnah L.H."/>
            <person name="Lee C.T."/>
            <person name="Nishiyama T."/>
            <person name="Sese J."/>
            <person name="O'Brien M.J."/>
            <person name="Copetti D."/>
            <person name="Mohd Noor M.I."/>
            <person name="Ong R.C."/>
            <person name="Putra M."/>
            <person name="Sireger I.Z."/>
            <person name="Indrioko S."/>
            <person name="Kosugi Y."/>
            <person name="Izuno A."/>
            <person name="Isagi Y."/>
            <person name="Lee S.L."/>
            <person name="Shimizu K.K."/>
        </authorList>
    </citation>
    <scope>NUCLEOTIDE SEQUENCE [LARGE SCALE GENOMIC DNA]</scope>
    <source>
        <strain evidence="2">214</strain>
    </source>
</reference>
<feature type="region of interest" description="Disordered" evidence="1">
    <location>
        <begin position="477"/>
        <end position="509"/>
    </location>
</feature>
<dbReference type="Gene3D" id="3.80.10.10">
    <property type="entry name" value="Ribonuclease Inhibitor"/>
    <property type="match status" value="1"/>
</dbReference>
<feature type="region of interest" description="Disordered" evidence="1">
    <location>
        <begin position="390"/>
        <end position="442"/>
    </location>
</feature>
<keyword evidence="3" id="KW-1185">Reference proteome</keyword>
<dbReference type="AlphaFoldDB" id="A0AAV5IMP4"/>
<accession>A0AAV5IMP4</accession>
<dbReference type="EMBL" id="BPVZ01000015">
    <property type="protein sequence ID" value="GKU99880.1"/>
    <property type="molecule type" value="Genomic_DNA"/>
</dbReference>
<organism evidence="2 3">
    <name type="scientific">Rubroshorea leprosula</name>
    <dbReference type="NCBI Taxonomy" id="152421"/>
    <lineage>
        <taxon>Eukaryota</taxon>
        <taxon>Viridiplantae</taxon>
        <taxon>Streptophyta</taxon>
        <taxon>Embryophyta</taxon>
        <taxon>Tracheophyta</taxon>
        <taxon>Spermatophyta</taxon>
        <taxon>Magnoliopsida</taxon>
        <taxon>eudicotyledons</taxon>
        <taxon>Gunneridae</taxon>
        <taxon>Pentapetalae</taxon>
        <taxon>rosids</taxon>
        <taxon>malvids</taxon>
        <taxon>Malvales</taxon>
        <taxon>Dipterocarpaceae</taxon>
        <taxon>Rubroshorea</taxon>
    </lineage>
</organism>
<protein>
    <submittedName>
        <fullName evidence="2">Uncharacterized protein</fullName>
    </submittedName>
</protein>
<feature type="compositionally biased region" description="Low complexity" evidence="1">
    <location>
        <begin position="422"/>
        <end position="437"/>
    </location>
</feature>
<evidence type="ECO:0000313" key="3">
    <source>
        <dbReference type="Proteomes" id="UP001054252"/>
    </source>
</evidence>
<feature type="compositionally biased region" description="Low complexity" evidence="1">
    <location>
        <begin position="478"/>
        <end position="509"/>
    </location>
</feature>
<sequence length="509" mass="56884">MSSRQGGEMLTEIPEGDEWIAPNICATICKLVLPKSPNCPFLVALSLEGSKALMGVPSSWSLKELSRRYYKLFMELSPQVRQLYNLVLLDLDETQIADLPKEIGELSNLEILRLSLDGYMNCGKQLQGNVLIHPGTIKRLSQLMELKIGVNPDNEDWNAVEEVVVEEACSLERLELLMLYLPNHRQRLISRVPEKVEVHFQRWDKCLKFVKGNDISSEMKWVVGYQKAFYLERHATAKSLCDFGINNEKNLKFCLLEKCNKIQTIINERKSYEEEKIDIVEDKVNGCESGVEAYSAQEPIVLNLQYLHEKGSVGSIGMGRVRVEKSADYLHSIFSPIDKDDDVMIQMQEMYNSGSITNQGIVGQVISDEVIEAVLNLSLRTSLMVRTRADLPPPTSLPPTTTVDSPFQPLVAHLPSLPPPTSSSFNSTEQSSSTEQSHSSRTDLHLLSTTTISSPFQPFAAQLPCRPLNSSSFFTEQSSICCSPSSPSQWVETPSSSTEPSNSSSKTEQ</sequence>
<comment type="caution">
    <text evidence="2">The sequence shown here is derived from an EMBL/GenBank/DDBJ whole genome shotgun (WGS) entry which is preliminary data.</text>
</comment>
<dbReference type="SUPFAM" id="SSF52047">
    <property type="entry name" value="RNI-like"/>
    <property type="match status" value="1"/>
</dbReference>
<dbReference type="Proteomes" id="UP001054252">
    <property type="component" value="Unassembled WGS sequence"/>
</dbReference>
<evidence type="ECO:0000313" key="2">
    <source>
        <dbReference type="EMBL" id="GKU99880.1"/>
    </source>
</evidence>
<dbReference type="InterPro" id="IPR032675">
    <property type="entry name" value="LRR_dom_sf"/>
</dbReference>
<evidence type="ECO:0000256" key="1">
    <source>
        <dbReference type="SAM" id="MobiDB-lite"/>
    </source>
</evidence>
<proteinExistence type="predicted"/>
<gene>
    <name evidence="2" type="ORF">SLEP1_g12660</name>
</gene>